<reference evidence="1 2" key="1">
    <citation type="submission" date="2020-07" db="EMBL/GenBank/DDBJ databases">
        <authorList>
            <person name="Sun Q."/>
        </authorList>
    </citation>
    <scope>NUCLEOTIDE SEQUENCE [LARGE SCALE GENOMIC DNA]</scope>
    <source>
        <strain evidence="1 2">MAH-1</strain>
    </source>
</reference>
<dbReference type="RefSeq" id="WP_176006725.1">
    <property type="nucleotide sequence ID" value="NZ_JABWMI010000015.1"/>
</dbReference>
<evidence type="ECO:0000313" key="1">
    <source>
        <dbReference type="EMBL" id="NYA71913.1"/>
    </source>
</evidence>
<evidence type="ECO:0000313" key="2">
    <source>
        <dbReference type="Proteomes" id="UP000535020"/>
    </source>
</evidence>
<name>A0A7Y9C7Y3_9FLAO</name>
<gene>
    <name evidence="1" type="ORF">HZF10_13370</name>
</gene>
<comment type="caution">
    <text evidence="1">The sequence shown here is derived from an EMBL/GenBank/DDBJ whole genome shotgun (WGS) entry which is preliminary data.</text>
</comment>
<keyword evidence="2" id="KW-1185">Reference proteome</keyword>
<proteinExistence type="predicted"/>
<dbReference type="EMBL" id="JACBJI010000006">
    <property type="protein sequence ID" value="NYA71913.1"/>
    <property type="molecule type" value="Genomic_DNA"/>
</dbReference>
<accession>A0A7Y9C7Y3</accession>
<sequence>MKNKILVFLLSIISICCDKPATKQANEKYDEINQIVLAIISQDSLNVYRNSKSSDQICNELKRVLIEIPVKQRNGSIYPAAWGNIYITDLLTQKIGNETFFKKEDSLTLIKQNSSPKKINIHHKILDRLASTTREKEKEKSKIGAKYGYYEMSIPLFSKDGKKAYVELGYYCGGLCGNGKSFQLEKVSGNWKIINEWETWMS</sequence>
<protein>
    <submittedName>
        <fullName evidence="1">Uncharacterized protein</fullName>
    </submittedName>
</protein>
<dbReference type="Proteomes" id="UP000535020">
    <property type="component" value="Unassembled WGS sequence"/>
</dbReference>
<organism evidence="1 2">
    <name type="scientific">Flavobacterium agri</name>
    <dbReference type="NCBI Taxonomy" id="2743471"/>
    <lineage>
        <taxon>Bacteria</taxon>
        <taxon>Pseudomonadati</taxon>
        <taxon>Bacteroidota</taxon>
        <taxon>Flavobacteriia</taxon>
        <taxon>Flavobacteriales</taxon>
        <taxon>Flavobacteriaceae</taxon>
        <taxon>Flavobacterium</taxon>
    </lineage>
</organism>
<dbReference type="AlphaFoldDB" id="A0A7Y9C7Y3"/>